<name>A0A7X2NHK8_9FIRM</name>
<evidence type="ECO:0000256" key="1">
    <source>
        <dbReference type="ARBA" id="ARBA00001917"/>
    </source>
</evidence>
<evidence type="ECO:0000313" key="16">
    <source>
        <dbReference type="EMBL" id="MSS20598.1"/>
    </source>
</evidence>
<accession>A0A7X2NHK8</accession>
<evidence type="ECO:0000313" key="17">
    <source>
        <dbReference type="Proteomes" id="UP000461754"/>
    </source>
</evidence>
<dbReference type="GO" id="GO:0017150">
    <property type="term" value="F:tRNA dihydrouridine synthase activity"/>
    <property type="evidence" value="ECO:0007669"/>
    <property type="project" value="InterPro"/>
</dbReference>
<feature type="binding site" evidence="14">
    <location>
        <position position="139"/>
    </location>
    <ligand>
        <name>FMN</name>
        <dbReference type="ChEBI" id="CHEBI:58210"/>
    </ligand>
</feature>
<comment type="similarity">
    <text evidence="12">Belongs to the dus family.</text>
</comment>
<keyword evidence="5 12" id="KW-0288">FMN</keyword>
<dbReference type="RefSeq" id="WP_154576961.1">
    <property type="nucleotide sequence ID" value="NZ_VUMO01000016.1"/>
</dbReference>
<evidence type="ECO:0000256" key="12">
    <source>
        <dbReference type="PIRNR" id="PIRNR006621"/>
    </source>
</evidence>
<comment type="catalytic activity">
    <reaction evidence="10">
        <text>a 5,6-dihydrouridine in tRNA + NADP(+) = a uridine in tRNA + NADPH + H(+)</text>
        <dbReference type="Rhea" id="RHEA:23624"/>
        <dbReference type="Rhea" id="RHEA-COMP:13339"/>
        <dbReference type="Rhea" id="RHEA-COMP:13887"/>
        <dbReference type="ChEBI" id="CHEBI:15378"/>
        <dbReference type="ChEBI" id="CHEBI:57783"/>
        <dbReference type="ChEBI" id="CHEBI:58349"/>
        <dbReference type="ChEBI" id="CHEBI:65315"/>
        <dbReference type="ChEBI" id="CHEBI:74443"/>
    </reaction>
</comment>
<protein>
    <recommendedName>
        <fullName evidence="12">tRNA-dihydrouridine synthase</fullName>
        <ecNumber evidence="12">1.3.1.-</ecNumber>
    </recommendedName>
</protein>
<dbReference type="InterPro" id="IPR001269">
    <property type="entry name" value="DUS_fam"/>
</dbReference>
<evidence type="ECO:0000256" key="11">
    <source>
        <dbReference type="ARBA" id="ARBA00048802"/>
    </source>
</evidence>
<dbReference type="EMBL" id="VUMO01000016">
    <property type="protein sequence ID" value="MSS20598.1"/>
    <property type="molecule type" value="Genomic_DNA"/>
</dbReference>
<evidence type="ECO:0000256" key="8">
    <source>
        <dbReference type="ARBA" id="ARBA00022884"/>
    </source>
</evidence>
<keyword evidence="9 12" id="KW-0560">Oxidoreductase</keyword>
<dbReference type="InterPro" id="IPR018517">
    <property type="entry name" value="tRNA_hU_synthase_CS"/>
</dbReference>
<evidence type="ECO:0000256" key="9">
    <source>
        <dbReference type="ARBA" id="ARBA00023002"/>
    </source>
</evidence>
<dbReference type="InterPro" id="IPR024036">
    <property type="entry name" value="tRNA-dHydroUridine_Synthase_C"/>
</dbReference>
<keyword evidence="4 12" id="KW-0285">Flavoprotein</keyword>
<dbReference type="GO" id="GO:0050660">
    <property type="term" value="F:flavin adenine dinucleotide binding"/>
    <property type="evidence" value="ECO:0007669"/>
    <property type="project" value="InterPro"/>
</dbReference>
<evidence type="ECO:0000256" key="2">
    <source>
        <dbReference type="ARBA" id="ARBA00002790"/>
    </source>
</evidence>
<dbReference type="GO" id="GO:0000049">
    <property type="term" value="F:tRNA binding"/>
    <property type="evidence" value="ECO:0007669"/>
    <property type="project" value="UniProtKB-KW"/>
</dbReference>
<evidence type="ECO:0000256" key="6">
    <source>
        <dbReference type="ARBA" id="ARBA00022694"/>
    </source>
</evidence>
<dbReference type="PANTHER" id="PTHR45846">
    <property type="entry name" value="TRNA-DIHYDROURIDINE(47) SYNTHASE [NAD(P)(+)]-LIKE"/>
    <property type="match status" value="1"/>
</dbReference>
<proteinExistence type="inferred from homology"/>
<dbReference type="PROSITE" id="PS01136">
    <property type="entry name" value="UPF0034"/>
    <property type="match status" value="1"/>
</dbReference>
<dbReference type="CDD" id="cd02801">
    <property type="entry name" value="DUS_like_FMN"/>
    <property type="match status" value="1"/>
</dbReference>
<dbReference type="EC" id="1.3.1.-" evidence="12"/>
<dbReference type="InterPro" id="IPR035587">
    <property type="entry name" value="DUS-like_FMN-bd"/>
</dbReference>
<evidence type="ECO:0000256" key="5">
    <source>
        <dbReference type="ARBA" id="ARBA00022643"/>
    </source>
</evidence>
<feature type="domain" description="DUS-like FMN-binding" evidence="15">
    <location>
        <begin position="13"/>
        <end position="313"/>
    </location>
</feature>
<reference evidence="16 17" key="1">
    <citation type="submission" date="2019-08" db="EMBL/GenBank/DDBJ databases">
        <title>In-depth cultivation of the pig gut microbiome towards novel bacterial diversity and tailored functional studies.</title>
        <authorList>
            <person name="Wylensek D."/>
            <person name="Hitch T.C.A."/>
            <person name="Clavel T."/>
        </authorList>
    </citation>
    <scope>NUCLEOTIDE SEQUENCE [LARGE SCALE GENOMIC DNA]</scope>
    <source>
        <strain evidence="16 17">RF-744-FAT-4</strain>
    </source>
</reference>
<dbReference type="PANTHER" id="PTHR45846:SF1">
    <property type="entry name" value="TRNA-DIHYDROURIDINE(47) SYNTHASE [NAD(P)(+)]-LIKE"/>
    <property type="match status" value="1"/>
</dbReference>
<comment type="catalytic activity">
    <reaction evidence="11">
        <text>a 5,6-dihydrouridine in tRNA + NAD(+) = a uridine in tRNA + NADH + H(+)</text>
        <dbReference type="Rhea" id="RHEA:54452"/>
        <dbReference type="Rhea" id="RHEA-COMP:13339"/>
        <dbReference type="Rhea" id="RHEA-COMP:13887"/>
        <dbReference type="ChEBI" id="CHEBI:15378"/>
        <dbReference type="ChEBI" id="CHEBI:57540"/>
        <dbReference type="ChEBI" id="CHEBI:57945"/>
        <dbReference type="ChEBI" id="CHEBI:65315"/>
        <dbReference type="ChEBI" id="CHEBI:74443"/>
    </reaction>
</comment>
<evidence type="ECO:0000256" key="4">
    <source>
        <dbReference type="ARBA" id="ARBA00022630"/>
    </source>
</evidence>
<feature type="active site" description="Proton donor" evidence="13">
    <location>
        <position position="100"/>
    </location>
</feature>
<keyword evidence="3" id="KW-0820">tRNA-binding</keyword>
<organism evidence="16 17">
    <name type="scientific">Pseudoramibacter porci</name>
    <dbReference type="NCBI Taxonomy" id="2606631"/>
    <lineage>
        <taxon>Bacteria</taxon>
        <taxon>Bacillati</taxon>
        <taxon>Bacillota</taxon>
        <taxon>Clostridia</taxon>
        <taxon>Eubacteriales</taxon>
        <taxon>Eubacteriaceae</taxon>
        <taxon>Pseudoramibacter</taxon>
    </lineage>
</organism>
<dbReference type="Gene3D" id="1.10.1200.80">
    <property type="entry name" value="Putative flavin oxidoreducatase, domain 2"/>
    <property type="match status" value="1"/>
</dbReference>
<keyword evidence="14" id="KW-0547">Nucleotide-binding</keyword>
<evidence type="ECO:0000256" key="10">
    <source>
        <dbReference type="ARBA" id="ARBA00048205"/>
    </source>
</evidence>
<dbReference type="InterPro" id="IPR004652">
    <property type="entry name" value="DusB-like"/>
</dbReference>
<evidence type="ECO:0000256" key="14">
    <source>
        <dbReference type="PIRSR" id="PIRSR006621-2"/>
    </source>
</evidence>
<keyword evidence="6 12" id="KW-0819">tRNA processing</keyword>
<keyword evidence="17" id="KW-1185">Reference proteome</keyword>
<dbReference type="PIRSF" id="PIRSF006621">
    <property type="entry name" value="Dus"/>
    <property type="match status" value="1"/>
</dbReference>
<evidence type="ECO:0000259" key="15">
    <source>
        <dbReference type="Pfam" id="PF01207"/>
    </source>
</evidence>
<comment type="cofactor">
    <cofactor evidence="1 12 14">
        <name>FMN</name>
        <dbReference type="ChEBI" id="CHEBI:58210"/>
    </cofactor>
</comment>
<dbReference type="SUPFAM" id="SSF51395">
    <property type="entry name" value="FMN-linked oxidoreductases"/>
    <property type="match status" value="1"/>
</dbReference>
<feature type="binding site" evidence="14">
    <location>
        <begin position="15"/>
        <end position="17"/>
    </location>
    <ligand>
        <name>FMN</name>
        <dbReference type="ChEBI" id="CHEBI:58210"/>
    </ligand>
</feature>
<comment type="function">
    <text evidence="2 12">Catalyzes the synthesis of 5,6-dihydrouridine (D), a modified base found in the D-loop of most tRNAs, via the reduction of the C5-C6 double bond in target uridines.</text>
</comment>
<dbReference type="Gene3D" id="3.20.20.70">
    <property type="entry name" value="Aldolase class I"/>
    <property type="match status" value="1"/>
</dbReference>
<feature type="binding site" evidence="14">
    <location>
        <begin position="224"/>
        <end position="225"/>
    </location>
    <ligand>
        <name>FMN</name>
        <dbReference type="ChEBI" id="CHEBI:58210"/>
    </ligand>
</feature>
<evidence type="ECO:0000256" key="13">
    <source>
        <dbReference type="PIRSR" id="PIRSR006621-1"/>
    </source>
</evidence>
<sequence>MNEQNHKIVPVELAPMAGYTNLPFRLMAKKYGADRVTTEMVSAKGLYYRDKKTAQLMATMPEERPVGVQIFGSDPEIIAETVARDINPLDFDFLDFNAGCPAPKIVKNGDGSALLNDLPLLERIVSAMVKVSDKPVRVKLRLGWDDAHIVIDEAIRRVEDAGAAMSVVHGRTRAAFYSGKADWEAIARAKTLVEIPVVANGDIDSPEAAMRCLEVTHADGLMVGRAAVGRPFIFERIKARLAGKDGPLPSAGEILNMAITHVQLVEEYADQTGPMVEMRKQLVAYTKGMPDSARLRQRIFTCQSAQDMTDCLRAYALREGISLP</sequence>
<evidence type="ECO:0000256" key="3">
    <source>
        <dbReference type="ARBA" id="ARBA00022555"/>
    </source>
</evidence>
<evidence type="ECO:0000256" key="7">
    <source>
        <dbReference type="ARBA" id="ARBA00022857"/>
    </source>
</evidence>
<keyword evidence="7" id="KW-0521">NADP</keyword>
<comment type="caution">
    <text evidence="16">The sequence shown here is derived from an EMBL/GenBank/DDBJ whole genome shotgun (WGS) entry which is preliminary data.</text>
</comment>
<feature type="binding site" evidence="14">
    <location>
        <position position="169"/>
    </location>
    <ligand>
        <name>FMN</name>
        <dbReference type="ChEBI" id="CHEBI:58210"/>
    </ligand>
</feature>
<dbReference type="Proteomes" id="UP000461754">
    <property type="component" value="Unassembled WGS sequence"/>
</dbReference>
<gene>
    <name evidence="16" type="primary">dusB</name>
    <name evidence="16" type="ORF">FYJ52_09350</name>
</gene>
<keyword evidence="8" id="KW-0694">RNA-binding</keyword>
<dbReference type="NCBIfam" id="TIGR00737">
    <property type="entry name" value="nifR3_yhdG"/>
    <property type="match status" value="1"/>
</dbReference>
<dbReference type="AlphaFoldDB" id="A0A7X2NHK8"/>
<dbReference type="Pfam" id="PF01207">
    <property type="entry name" value="Dus"/>
    <property type="match status" value="1"/>
</dbReference>
<dbReference type="InterPro" id="IPR013785">
    <property type="entry name" value="Aldolase_TIM"/>
</dbReference>
<feature type="binding site" evidence="14">
    <location>
        <position position="69"/>
    </location>
    <ligand>
        <name>FMN</name>
        <dbReference type="ChEBI" id="CHEBI:58210"/>
    </ligand>
</feature>